<dbReference type="PATRIC" id="fig|1125724.3.peg.2108"/>
<keyword evidence="3" id="KW-1185">Reference proteome</keyword>
<dbReference type="PROSITE" id="PS51257">
    <property type="entry name" value="PROKAR_LIPOPROTEIN"/>
    <property type="match status" value="1"/>
</dbReference>
<evidence type="ECO:0000313" key="2">
    <source>
        <dbReference type="EMBL" id="EID50117.1"/>
    </source>
</evidence>
<feature type="chain" id="PRO_5039096310" evidence="1">
    <location>
        <begin position="23"/>
        <end position="61"/>
    </location>
</feature>
<keyword evidence="2" id="KW-0449">Lipoprotein</keyword>
<sequence>MKSSARKLYVLLSCTVAGVCLLSACGGTSNETRQASDAVASAQAEISKGESVFGICLQCIA</sequence>
<reference evidence="2" key="1">
    <citation type="submission" date="2012-03" db="EMBL/GenBank/DDBJ databases">
        <authorList>
            <person name="Durkin A.S."/>
            <person name="McCorrison J."/>
            <person name="Torralba M."/>
            <person name="Gillis M."/>
            <person name="Methe B."/>
            <person name="Sutton G."/>
            <person name="Nelson K.E."/>
        </authorList>
    </citation>
    <scope>NUCLEOTIDE SEQUENCE [LARGE SCALE GENOMIC DNA]</scope>
    <source>
        <strain evidence="2">F0474</strain>
    </source>
</reference>
<evidence type="ECO:0000256" key="1">
    <source>
        <dbReference type="SAM" id="SignalP"/>
    </source>
</evidence>
<feature type="signal peptide" evidence="1">
    <location>
        <begin position="1"/>
        <end position="22"/>
    </location>
</feature>
<accession>I0UQG4</accession>
<organism evidence="2 3">
    <name type="scientific">Rothia aeria F0474</name>
    <dbReference type="NCBI Taxonomy" id="1125724"/>
    <lineage>
        <taxon>Bacteria</taxon>
        <taxon>Bacillati</taxon>
        <taxon>Actinomycetota</taxon>
        <taxon>Actinomycetes</taxon>
        <taxon>Micrococcales</taxon>
        <taxon>Micrococcaceae</taxon>
        <taxon>Rothia</taxon>
    </lineage>
</organism>
<dbReference type="EMBL" id="AJJQ01000048">
    <property type="protein sequence ID" value="EID50117.1"/>
    <property type="molecule type" value="Genomic_DNA"/>
</dbReference>
<evidence type="ECO:0000313" key="3">
    <source>
        <dbReference type="Proteomes" id="UP000004863"/>
    </source>
</evidence>
<name>I0UQG4_9MICC</name>
<keyword evidence="1" id="KW-0732">Signal</keyword>
<proteinExistence type="predicted"/>
<gene>
    <name evidence="2" type="ORF">HMPREF1324_2308</name>
</gene>
<dbReference type="AlphaFoldDB" id="I0UQG4"/>
<protein>
    <submittedName>
        <fullName evidence="2">Lipoprotein</fullName>
    </submittedName>
</protein>
<comment type="caution">
    <text evidence="2">The sequence shown here is derived from an EMBL/GenBank/DDBJ whole genome shotgun (WGS) entry which is preliminary data.</text>
</comment>
<dbReference type="Proteomes" id="UP000004863">
    <property type="component" value="Unassembled WGS sequence"/>
</dbReference>